<evidence type="ECO:0000313" key="5">
    <source>
        <dbReference type="Proteomes" id="UP000478052"/>
    </source>
</evidence>
<evidence type="ECO:0000259" key="2">
    <source>
        <dbReference type="Pfam" id="PF05699"/>
    </source>
</evidence>
<dbReference type="Proteomes" id="UP000478052">
    <property type="component" value="Unassembled WGS sequence"/>
</dbReference>
<evidence type="ECO:0000313" key="4">
    <source>
        <dbReference type="EMBL" id="KAF0755394.1"/>
    </source>
</evidence>
<dbReference type="EMBL" id="VUJU01004153">
    <property type="protein sequence ID" value="KAF0755394.1"/>
    <property type="molecule type" value="Genomic_DNA"/>
</dbReference>
<dbReference type="OrthoDB" id="6619179at2759"/>
<feature type="region of interest" description="Disordered" evidence="1">
    <location>
        <begin position="1"/>
        <end position="27"/>
    </location>
</feature>
<dbReference type="PANTHER" id="PTHR46289:SF14">
    <property type="entry name" value="DUF4371 DOMAIN-CONTAINING PROTEIN"/>
    <property type="match status" value="1"/>
</dbReference>
<dbReference type="InterPro" id="IPR012337">
    <property type="entry name" value="RNaseH-like_sf"/>
</dbReference>
<dbReference type="InterPro" id="IPR052958">
    <property type="entry name" value="IFN-induced_PKR_regulator"/>
</dbReference>
<keyword evidence="5" id="KW-1185">Reference proteome</keyword>
<dbReference type="Pfam" id="PF14291">
    <property type="entry name" value="DUF4371"/>
    <property type="match status" value="1"/>
</dbReference>
<dbReference type="Pfam" id="PF05699">
    <property type="entry name" value="Dimer_Tnp_hAT"/>
    <property type="match status" value="1"/>
</dbReference>
<evidence type="ECO:0000256" key="1">
    <source>
        <dbReference type="SAM" id="MobiDB-lite"/>
    </source>
</evidence>
<organism evidence="4 5">
    <name type="scientific">Aphis craccivora</name>
    <name type="common">Cowpea aphid</name>
    <dbReference type="NCBI Taxonomy" id="307492"/>
    <lineage>
        <taxon>Eukaryota</taxon>
        <taxon>Metazoa</taxon>
        <taxon>Ecdysozoa</taxon>
        <taxon>Arthropoda</taxon>
        <taxon>Hexapoda</taxon>
        <taxon>Insecta</taxon>
        <taxon>Pterygota</taxon>
        <taxon>Neoptera</taxon>
        <taxon>Paraneoptera</taxon>
        <taxon>Hemiptera</taxon>
        <taxon>Sternorrhyncha</taxon>
        <taxon>Aphidomorpha</taxon>
        <taxon>Aphidoidea</taxon>
        <taxon>Aphididae</taxon>
        <taxon>Aphidini</taxon>
        <taxon>Aphis</taxon>
        <taxon>Aphis</taxon>
    </lineage>
</organism>
<sequence length="692" mass="78571">DPDKIIENDVASKPSKGNQSSSNNEYEKISADVDNSSIIDTLNSVELQPLKKELLENHWKPPSCYNYPFSTHKKTGYIEKRYVKKEHLDKYEWLVLSKSGVRRLAAGLDCKSSVKNKKNSIQDGKAFLNNYYNPKNEVINILNSARHQQVLENRARLKPIIETIAFLGRQNIAIRGHRDDGSLFDDSDTPSENKGNFRELLNFRISAGDETLKNHLLTTQSRATYISKTTQNELIFIMGNLILKKVLDRVKQSKCYSVIFDETTDLSKISQLVTVIRYVYENEVFEDFIGFLDCHQDNYSNTGREVEPKITGELISKSVINILDKFGLPLDKCVGIATDGCSVMLSEKCGAVNMLRVKMKNAIKCSCYSHALNLSIMKGCKIKFIRNAFGLIKEFSSGLGSIIDALDEISDWDDISTASKACCLSKSVTTPEFLLTLNIVSEMFIITSPIAKLLQSKSQDKLSATTLIKSVISVLKKKRLNSDECFNKIFENTKHKLVNLGLSDINMPRLTSSMKTDLESRFDEASLSVYDLDVVLPNIIEKKDIFNDKTKIENKILNVVNQFGDVVSNYLNVSHDIFEKRITGELTLWHEYWLNEKQLPVTHIDALKHCDYDCFPEINILLNILVTLPATTASAERNFSSLRRIKTWMRTRISEDRLNGLALLHAHRDITINSEDVIDVFAKSNRRLDFVI</sequence>
<dbReference type="InterPro" id="IPR025398">
    <property type="entry name" value="DUF4371"/>
</dbReference>
<dbReference type="PANTHER" id="PTHR46289">
    <property type="entry name" value="52 KDA REPRESSOR OF THE INHIBITOR OF THE PROTEIN KINASE-LIKE PROTEIN-RELATED"/>
    <property type="match status" value="1"/>
</dbReference>
<dbReference type="AlphaFoldDB" id="A0A6G0YGP3"/>
<gene>
    <name evidence="4" type="ORF">FWK35_00022158</name>
</gene>
<feature type="domain" description="HAT C-terminal dimerisation" evidence="2">
    <location>
        <begin position="611"/>
        <end position="669"/>
    </location>
</feature>
<proteinExistence type="predicted"/>
<evidence type="ECO:0000259" key="3">
    <source>
        <dbReference type="Pfam" id="PF14291"/>
    </source>
</evidence>
<feature type="domain" description="DUF4371" evidence="3">
    <location>
        <begin position="154"/>
        <end position="347"/>
    </location>
</feature>
<feature type="non-terminal residue" evidence="4">
    <location>
        <position position="1"/>
    </location>
</feature>
<reference evidence="4 5" key="1">
    <citation type="submission" date="2019-08" db="EMBL/GenBank/DDBJ databases">
        <title>Whole genome of Aphis craccivora.</title>
        <authorList>
            <person name="Voronova N.V."/>
            <person name="Shulinski R.S."/>
            <person name="Bandarenka Y.V."/>
            <person name="Zhorov D.G."/>
            <person name="Warner D."/>
        </authorList>
    </citation>
    <scope>NUCLEOTIDE SEQUENCE [LARGE SCALE GENOMIC DNA]</scope>
    <source>
        <strain evidence="4">180601</strain>
        <tissue evidence="4">Whole Body</tissue>
    </source>
</reference>
<name>A0A6G0YGP3_APHCR</name>
<feature type="compositionally biased region" description="Polar residues" evidence="1">
    <location>
        <begin position="15"/>
        <end position="24"/>
    </location>
</feature>
<comment type="caution">
    <text evidence="4">The sequence shown here is derived from an EMBL/GenBank/DDBJ whole genome shotgun (WGS) entry which is preliminary data.</text>
</comment>
<protein>
    <submittedName>
        <fullName evidence="4">Protein FAM200B-like</fullName>
    </submittedName>
</protein>
<dbReference type="InterPro" id="IPR008906">
    <property type="entry name" value="HATC_C_dom"/>
</dbReference>
<dbReference type="SUPFAM" id="SSF53098">
    <property type="entry name" value="Ribonuclease H-like"/>
    <property type="match status" value="1"/>
</dbReference>
<dbReference type="GO" id="GO:0046983">
    <property type="term" value="F:protein dimerization activity"/>
    <property type="evidence" value="ECO:0007669"/>
    <property type="project" value="InterPro"/>
</dbReference>
<accession>A0A6G0YGP3</accession>